<accession>A0AAF0EZL5</accession>
<evidence type="ECO:0000313" key="2">
    <source>
        <dbReference type="EMBL" id="WFD35513.1"/>
    </source>
</evidence>
<feature type="compositionally biased region" description="Low complexity" evidence="1">
    <location>
        <begin position="284"/>
        <end position="295"/>
    </location>
</feature>
<proteinExistence type="predicted"/>
<sequence>MSSVPEATVPRAVSAENVSAANAPNGRPDPEGESLVLFLEYFIRSMPSSVDFVQAYEIVSKINSARRAKDIVRKVIYALDTGVPIFQQRAIRFWTLWVLAADHLHSNAIPPEFASKLNELISSNEIENVVRADMIILVGVCVYHSRHVPLLDRLRDTWLSCRPRGGGDDGMSLSSHLFGEPRDTDYEFLEQRGITVRDMFRADYPISGPNGPTIRMPTSVPGQAIMRPLFDFSVCLEYYSAPRQIQVEPTEMSPEHQRTIAMAVQQYFESLGPGAQIPSCQASRPTDTPRPVTRTGRGEGRRGASGRGASRNAARAANGGPNGAANAPGGPNGPPDGAAGSPNTVSNTAPVGAPGGATGGTPAIAGAPGEPNGSPPGATGTPPAPPTVPRGSPVDAAGIRAFCLNAQKRADELFSALCGHAPNISVFELNTMADQRTLFTHLTDLVGRLPDTEPVVNELITLVHDSLDRIAAVVELRNRLRVHPMPVGMGADAGRGRLGRTGALVPGGSPGRVDERSYELDVPLFRRLLDGAGVTMTDDRWLEVVKRTTDTLVDYGIPDNSPNYCADWIQVMLRVILDARPQPAS</sequence>
<dbReference type="AlphaFoldDB" id="A0AAF0EZL5"/>
<protein>
    <submittedName>
        <fullName evidence="2">Uncharacterized protein</fullName>
    </submittedName>
</protein>
<feature type="region of interest" description="Disordered" evidence="1">
    <location>
        <begin position="274"/>
        <end position="393"/>
    </location>
</feature>
<gene>
    <name evidence="2" type="ORF">MCUN1_002371</name>
</gene>
<name>A0AAF0EZL5_9BASI</name>
<reference evidence="2" key="1">
    <citation type="submission" date="2023-03" db="EMBL/GenBank/DDBJ databases">
        <title>Mating type loci evolution in Malassezia.</title>
        <authorList>
            <person name="Coelho M.A."/>
        </authorList>
    </citation>
    <scope>NUCLEOTIDE SEQUENCE</scope>
    <source>
        <strain evidence="2">CBS 11721</strain>
    </source>
</reference>
<organism evidence="2 3">
    <name type="scientific">Malassezia cuniculi</name>
    <dbReference type="NCBI Taxonomy" id="948313"/>
    <lineage>
        <taxon>Eukaryota</taxon>
        <taxon>Fungi</taxon>
        <taxon>Dikarya</taxon>
        <taxon>Basidiomycota</taxon>
        <taxon>Ustilaginomycotina</taxon>
        <taxon>Malasseziomycetes</taxon>
        <taxon>Malasseziales</taxon>
        <taxon>Malasseziaceae</taxon>
        <taxon>Malassezia</taxon>
    </lineage>
</organism>
<dbReference type="Proteomes" id="UP001219933">
    <property type="component" value="Chromosome 3"/>
</dbReference>
<feature type="compositionally biased region" description="Low complexity" evidence="1">
    <location>
        <begin position="307"/>
        <end position="352"/>
    </location>
</feature>
<keyword evidence="3" id="KW-1185">Reference proteome</keyword>
<evidence type="ECO:0000313" key="3">
    <source>
        <dbReference type="Proteomes" id="UP001219933"/>
    </source>
</evidence>
<evidence type="ECO:0000256" key="1">
    <source>
        <dbReference type="SAM" id="MobiDB-lite"/>
    </source>
</evidence>
<dbReference type="EMBL" id="CP119879">
    <property type="protein sequence ID" value="WFD35513.1"/>
    <property type="molecule type" value="Genomic_DNA"/>
</dbReference>
<feature type="compositionally biased region" description="Low complexity" evidence="1">
    <location>
        <begin position="360"/>
        <end position="381"/>
    </location>
</feature>